<dbReference type="EMBL" id="VFML01000001">
    <property type="protein sequence ID" value="TQJ01692.1"/>
    <property type="molecule type" value="Genomic_DNA"/>
</dbReference>
<reference evidence="9 10" key="1">
    <citation type="submission" date="2019-06" db="EMBL/GenBank/DDBJ databases">
        <title>Sequencing the genomes of 1000 actinobacteria strains.</title>
        <authorList>
            <person name="Klenk H.-P."/>
        </authorList>
    </citation>
    <scope>NUCLEOTIDE SEQUENCE [LARGE SCALE GENOMIC DNA]</scope>
    <source>
        <strain evidence="9 10">DSM 45679</strain>
    </source>
</reference>
<evidence type="ECO:0000313" key="9">
    <source>
        <dbReference type="EMBL" id="TQJ01692.1"/>
    </source>
</evidence>
<keyword evidence="10" id="KW-1185">Reference proteome</keyword>
<feature type="domain" description="Major facilitator superfamily (MFS) profile" evidence="8">
    <location>
        <begin position="21"/>
        <end position="458"/>
    </location>
</feature>
<feature type="transmembrane region" description="Helical" evidence="7">
    <location>
        <begin position="338"/>
        <end position="359"/>
    </location>
</feature>
<keyword evidence="4 7" id="KW-0812">Transmembrane</keyword>
<evidence type="ECO:0000256" key="2">
    <source>
        <dbReference type="ARBA" id="ARBA00022448"/>
    </source>
</evidence>
<sequence>MVAEPGAETPLATGRPTRWAAVATLAIATLVVSSELSMAGFALPLVGAEFGVGAGTATWVLLAYSLPLAALAIPVGRCVDSAEPRWVFGVSLVGVGVTSVLAAAAPWLWLVLVGRVLQGCASALYLAAYLPLVTATVRQGQRGRALSVIATVMMVGSMAVAPLGGLVAGTFGWRAVFLVKVPLLLVVLWLGYRTIPANSRAGGRGPARPDRSMLWDVLLVGVAIAAGLLGVEELAGRWPVGVALLAVAVAAAAWWTRLPGSRPVTGLLRRRGFGLPVLTLLAMASMTGLLGFSLPFFISDVLGQGPELLGVAMLVFVATASVVAPVAGVLADRYGPRPVAAVGIAVGLIGVLLLLGMAADTGVVGLSWRMAVIGVGGALANSPTMTLILAATPDERTGTASGVTNVARTLGSTIGPAVTALAWSIAGGGQPGFQAGIVALGMLAGAGLVALLAAPTYSVDGSGPPG</sequence>
<protein>
    <submittedName>
        <fullName evidence="9">Putative MFS family arabinose efflux permease</fullName>
    </submittedName>
</protein>
<name>A0A542DF47_AMYCI</name>
<gene>
    <name evidence="9" type="ORF">FB471_1399</name>
</gene>
<dbReference type="Gene3D" id="1.20.1250.20">
    <property type="entry name" value="MFS general substrate transporter like domains"/>
    <property type="match status" value="2"/>
</dbReference>
<dbReference type="CDD" id="cd17321">
    <property type="entry name" value="MFS_MMR_MDR_like"/>
    <property type="match status" value="1"/>
</dbReference>
<evidence type="ECO:0000256" key="4">
    <source>
        <dbReference type="ARBA" id="ARBA00022692"/>
    </source>
</evidence>
<keyword evidence="2" id="KW-0813">Transport</keyword>
<dbReference type="InterPro" id="IPR011701">
    <property type="entry name" value="MFS"/>
</dbReference>
<dbReference type="PANTHER" id="PTHR42718">
    <property type="entry name" value="MAJOR FACILITATOR SUPERFAMILY MULTIDRUG TRANSPORTER MFSC"/>
    <property type="match status" value="1"/>
</dbReference>
<feature type="transmembrane region" description="Helical" evidence="7">
    <location>
        <begin position="432"/>
        <end position="454"/>
    </location>
</feature>
<feature type="transmembrane region" description="Helical" evidence="7">
    <location>
        <begin position="52"/>
        <end position="74"/>
    </location>
</feature>
<dbReference type="GO" id="GO:0005886">
    <property type="term" value="C:plasma membrane"/>
    <property type="evidence" value="ECO:0007669"/>
    <property type="project" value="UniProtKB-SubCell"/>
</dbReference>
<dbReference type="InterPro" id="IPR036259">
    <property type="entry name" value="MFS_trans_sf"/>
</dbReference>
<comment type="caution">
    <text evidence="9">The sequence shown here is derived from an EMBL/GenBank/DDBJ whole genome shotgun (WGS) entry which is preliminary data.</text>
</comment>
<organism evidence="9 10">
    <name type="scientific">Amycolatopsis cihanbeyliensis</name>
    <dbReference type="NCBI Taxonomy" id="1128664"/>
    <lineage>
        <taxon>Bacteria</taxon>
        <taxon>Bacillati</taxon>
        <taxon>Actinomycetota</taxon>
        <taxon>Actinomycetes</taxon>
        <taxon>Pseudonocardiales</taxon>
        <taxon>Pseudonocardiaceae</taxon>
        <taxon>Amycolatopsis</taxon>
    </lineage>
</organism>
<feature type="transmembrane region" description="Helical" evidence="7">
    <location>
        <begin position="171"/>
        <end position="192"/>
    </location>
</feature>
<feature type="transmembrane region" description="Helical" evidence="7">
    <location>
        <begin position="371"/>
        <end position="393"/>
    </location>
</feature>
<dbReference type="PROSITE" id="PS50850">
    <property type="entry name" value="MFS"/>
    <property type="match status" value="1"/>
</dbReference>
<dbReference type="Proteomes" id="UP000320876">
    <property type="component" value="Unassembled WGS sequence"/>
</dbReference>
<evidence type="ECO:0000259" key="8">
    <source>
        <dbReference type="PROSITE" id="PS50850"/>
    </source>
</evidence>
<keyword evidence="3" id="KW-1003">Cell membrane</keyword>
<feature type="transmembrane region" description="Helical" evidence="7">
    <location>
        <begin position="237"/>
        <end position="256"/>
    </location>
</feature>
<feature type="transmembrane region" description="Helical" evidence="7">
    <location>
        <begin position="116"/>
        <end position="133"/>
    </location>
</feature>
<evidence type="ECO:0000313" key="10">
    <source>
        <dbReference type="Proteomes" id="UP000320876"/>
    </source>
</evidence>
<evidence type="ECO:0000256" key="5">
    <source>
        <dbReference type="ARBA" id="ARBA00022989"/>
    </source>
</evidence>
<keyword evidence="6 7" id="KW-0472">Membrane</keyword>
<dbReference type="AlphaFoldDB" id="A0A542DF47"/>
<dbReference type="GO" id="GO:0022857">
    <property type="term" value="F:transmembrane transporter activity"/>
    <property type="evidence" value="ECO:0007669"/>
    <property type="project" value="InterPro"/>
</dbReference>
<evidence type="ECO:0000256" key="7">
    <source>
        <dbReference type="SAM" id="Phobius"/>
    </source>
</evidence>
<keyword evidence="5 7" id="KW-1133">Transmembrane helix</keyword>
<dbReference type="PANTHER" id="PTHR42718:SF46">
    <property type="entry name" value="BLR6921 PROTEIN"/>
    <property type="match status" value="1"/>
</dbReference>
<dbReference type="InterPro" id="IPR020846">
    <property type="entry name" value="MFS_dom"/>
</dbReference>
<dbReference type="RefSeq" id="WP_141996521.1">
    <property type="nucleotide sequence ID" value="NZ_VFML01000001.1"/>
</dbReference>
<feature type="transmembrane region" description="Helical" evidence="7">
    <location>
        <begin position="86"/>
        <end position="110"/>
    </location>
</feature>
<dbReference type="SUPFAM" id="SSF103473">
    <property type="entry name" value="MFS general substrate transporter"/>
    <property type="match status" value="1"/>
</dbReference>
<evidence type="ECO:0000256" key="3">
    <source>
        <dbReference type="ARBA" id="ARBA00022475"/>
    </source>
</evidence>
<feature type="transmembrane region" description="Helical" evidence="7">
    <location>
        <begin position="213"/>
        <end position="231"/>
    </location>
</feature>
<evidence type="ECO:0000256" key="1">
    <source>
        <dbReference type="ARBA" id="ARBA00004651"/>
    </source>
</evidence>
<evidence type="ECO:0000256" key="6">
    <source>
        <dbReference type="ARBA" id="ARBA00023136"/>
    </source>
</evidence>
<comment type="subcellular location">
    <subcellularLocation>
        <location evidence="1">Cell membrane</location>
        <topology evidence="1">Multi-pass membrane protein</topology>
    </subcellularLocation>
</comment>
<proteinExistence type="predicted"/>
<dbReference type="OrthoDB" id="102502at2"/>
<dbReference type="Pfam" id="PF07690">
    <property type="entry name" value="MFS_1"/>
    <property type="match status" value="1"/>
</dbReference>
<feature type="transmembrane region" description="Helical" evidence="7">
    <location>
        <begin position="20"/>
        <end position="46"/>
    </location>
</feature>
<feature type="transmembrane region" description="Helical" evidence="7">
    <location>
        <begin position="145"/>
        <end position="165"/>
    </location>
</feature>
<feature type="transmembrane region" description="Helical" evidence="7">
    <location>
        <begin position="310"/>
        <end position="331"/>
    </location>
</feature>
<accession>A0A542DF47</accession>
<feature type="transmembrane region" description="Helical" evidence="7">
    <location>
        <begin position="277"/>
        <end position="298"/>
    </location>
</feature>
<feature type="transmembrane region" description="Helical" evidence="7">
    <location>
        <begin position="405"/>
        <end position="426"/>
    </location>
</feature>